<evidence type="ECO:0000313" key="1">
    <source>
        <dbReference type="EMBL" id="RXM28560.1"/>
    </source>
</evidence>
<evidence type="ECO:0000313" key="2">
    <source>
        <dbReference type="Proteomes" id="UP000289886"/>
    </source>
</evidence>
<dbReference type="EMBL" id="SCEB01215618">
    <property type="protein sequence ID" value="RXM28560.1"/>
    <property type="molecule type" value="Genomic_DNA"/>
</dbReference>
<proteinExistence type="predicted"/>
<keyword evidence="2" id="KW-1185">Reference proteome</keyword>
<reference evidence="1 2" key="1">
    <citation type="submission" date="2019-01" db="EMBL/GenBank/DDBJ databases">
        <title>Draft Genome and Complete Hox-Cluster Characterization of the Sterlet Sturgeon (Acipenser ruthenus).</title>
        <authorList>
            <person name="Wei Q."/>
        </authorList>
    </citation>
    <scope>NUCLEOTIDE SEQUENCE [LARGE SCALE GENOMIC DNA]</scope>
    <source>
        <strain evidence="1">WHYD16114868_AA</strain>
        <tissue evidence="1">Blood</tissue>
    </source>
</reference>
<comment type="caution">
    <text evidence="1">The sequence shown here is derived from an EMBL/GenBank/DDBJ whole genome shotgun (WGS) entry which is preliminary data.</text>
</comment>
<sequence>MINSDLSFGESDVINTHTYSEKSKVSSNDMDNATVYDFKQSPEQFPIVQVSRQRRYVPALTCLDGFHANPILYTSQSNADKMLLKSTTCH</sequence>
<accession>A0A444U081</accession>
<protein>
    <submittedName>
        <fullName evidence="1">Uncharacterized protein</fullName>
    </submittedName>
</protein>
<name>A0A444U081_ACIRT</name>
<organism evidence="1 2">
    <name type="scientific">Acipenser ruthenus</name>
    <name type="common">Sterlet sturgeon</name>
    <dbReference type="NCBI Taxonomy" id="7906"/>
    <lineage>
        <taxon>Eukaryota</taxon>
        <taxon>Metazoa</taxon>
        <taxon>Chordata</taxon>
        <taxon>Craniata</taxon>
        <taxon>Vertebrata</taxon>
        <taxon>Euteleostomi</taxon>
        <taxon>Actinopterygii</taxon>
        <taxon>Chondrostei</taxon>
        <taxon>Acipenseriformes</taxon>
        <taxon>Acipenseridae</taxon>
        <taxon>Acipenser</taxon>
    </lineage>
</organism>
<dbReference type="Proteomes" id="UP000289886">
    <property type="component" value="Unassembled WGS sequence"/>
</dbReference>
<gene>
    <name evidence="1" type="ORF">EOD39_9617</name>
</gene>
<dbReference type="AlphaFoldDB" id="A0A444U081"/>